<dbReference type="KEGG" id="cpy:Cphy_2873"/>
<gene>
    <name evidence="1" type="ordered locus">Cphy_2873</name>
</gene>
<evidence type="ECO:0000313" key="1">
    <source>
        <dbReference type="EMBL" id="ABX43231.1"/>
    </source>
</evidence>
<dbReference type="HOGENOM" id="CLU_1179499_0_0_9"/>
<sequence length="235" mass="27874">MKIRCVWEHNGNDTLLYSDNFIGAYTRGRSKDIALEKMQGEVESYLRWQNELIPDSLVPEIVQQKESQLQICDADSDIIFDEEKKPLTKEEYLRLKELALKSASDFLKLYEMIPDKNKSVLPKRKTFYGDAPRTAYEMYEHTKNVNSYYFGEINTQVDNKGTIYTCRKKGFELLEQNSNYLINQLVESSYDEFWSLRKVLRRFIWHDRIHAKAMYKMAIKTFGYNSVENVFKFNT</sequence>
<dbReference type="RefSeq" id="WP_012200882.1">
    <property type="nucleotide sequence ID" value="NC_010001.1"/>
</dbReference>
<dbReference type="AlphaFoldDB" id="A9KPF7"/>
<reference evidence="2" key="1">
    <citation type="submission" date="2007-11" db="EMBL/GenBank/DDBJ databases">
        <title>Complete genome sequence of Clostridium phytofermentans ISDg.</title>
        <authorList>
            <person name="Leschine S.B."/>
            <person name="Warnick T.A."/>
            <person name="Blanchard J.L."/>
            <person name="Schnell D.J."/>
            <person name="Petit E.L."/>
            <person name="LaTouf W.G."/>
            <person name="Copeland A."/>
            <person name="Lucas S."/>
            <person name="Lapidus A."/>
            <person name="Barry K."/>
            <person name="Glavina del Rio T."/>
            <person name="Dalin E."/>
            <person name="Tice H."/>
            <person name="Pitluck S."/>
            <person name="Kiss H."/>
            <person name="Brettin T."/>
            <person name="Bruce D."/>
            <person name="Detter J.C."/>
            <person name="Han C."/>
            <person name="Kuske C."/>
            <person name="Schmutz J."/>
            <person name="Larimer F."/>
            <person name="Land M."/>
            <person name="Hauser L."/>
            <person name="Kyrpides N."/>
            <person name="Kim E.A."/>
            <person name="Richardson P."/>
        </authorList>
    </citation>
    <scope>NUCLEOTIDE SEQUENCE [LARGE SCALE GENOMIC DNA]</scope>
    <source>
        <strain evidence="2">ATCC 700394 / DSM 18823 / ISDg</strain>
    </source>
</reference>
<dbReference type="Proteomes" id="UP000000370">
    <property type="component" value="Chromosome"/>
</dbReference>
<proteinExistence type="predicted"/>
<evidence type="ECO:0000313" key="2">
    <source>
        <dbReference type="Proteomes" id="UP000000370"/>
    </source>
</evidence>
<dbReference type="eggNOG" id="ENOG502ZBBM">
    <property type="taxonomic scope" value="Bacteria"/>
</dbReference>
<organism evidence="1 2">
    <name type="scientific">Lachnoclostridium phytofermentans (strain ATCC 700394 / DSM 18823 / ISDg)</name>
    <name type="common">Clostridium phytofermentans</name>
    <dbReference type="NCBI Taxonomy" id="357809"/>
    <lineage>
        <taxon>Bacteria</taxon>
        <taxon>Bacillati</taxon>
        <taxon>Bacillota</taxon>
        <taxon>Clostridia</taxon>
        <taxon>Lachnospirales</taxon>
        <taxon>Lachnospiraceae</taxon>
    </lineage>
</organism>
<protein>
    <submittedName>
        <fullName evidence="1">Uncharacterized protein</fullName>
    </submittedName>
</protein>
<dbReference type="OrthoDB" id="1845996at2"/>
<keyword evidence="2" id="KW-1185">Reference proteome</keyword>
<name>A9KPF7_LACP7</name>
<accession>A9KPF7</accession>
<dbReference type="EMBL" id="CP000885">
    <property type="protein sequence ID" value="ABX43231.1"/>
    <property type="molecule type" value="Genomic_DNA"/>
</dbReference>